<accession>A0ACC0AK29</accession>
<organism evidence="1 2">
    <name type="scientific">Catharanthus roseus</name>
    <name type="common">Madagascar periwinkle</name>
    <name type="synonym">Vinca rosea</name>
    <dbReference type="NCBI Taxonomy" id="4058"/>
    <lineage>
        <taxon>Eukaryota</taxon>
        <taxon>Viridiplantae</taxon>
        <taxon>Streptophyta</taxon>
        <taxon>Embryophyta</taxon>
        <taxon>Tracheophyta</taxon>
        <taxon>Spermatophyta</taxon>
        <taxon>Magnoliopsida</taxon>
        <taxon>eudicotyledons</taxon>
        <taxon>Gunneridae</taxon>
        <taxon>Pentapetalae</taxon>
        <taxon>asterids</taxon>
        <taxon>lamiids</taxon>
        <taxon>Gentianales</taxon>
        <taxon>Apocynaceae</taxon>
        <taxon>Rauvolfioideae</taxon>
        <taxon>Vinceae</taxon>
        <taxon>Catharanthinae</taxon>
        <taxon>Catharanthus</taxon>
    </lineage>
</organism>
<evidence type="ECO:0000313" key="2">
    <source>
        <dbReference type="Proteomes" id="UP001060085"/>
    </source>
</evidence>
<dbReference type="EMBL" id="CM044705">
    <property type="protein sequence ID" value="KAI5661317.1"/>
    <property type="molecule type" value="Genomic_DNA"/>
</dbReference>
<comment type="caution">
    <text evidence="1">The sequence shown here is derived from an EMBL/GenBank/DDBJ whole genome shotgun (WGS) entry which is preliminary data.</text>
</comment>
<dbReference type="Proteomes" id="UP001060085">
    <property type="component" value="Linkage Group LG05"/>
</dbReference>
<evidence type="ECO:0000313" key="1">
    <source>
        <dbReference type="EMBL" id="KAI5661317.1"/>
    </source>
</evidence>
<protein>
    <submittedName>
        <fullName evidence="1">Uncharacterized protein</fullName>
    </submittedName>
</protein>
<sequence length="147" mass="17134">MEEVPAHVHPGPIFPDILTRQYEHRSGLIWSGDHETCFTDLQCRRFGRNLFQCYSTVPRRLVKKEPLKAWILRAFTGLETDDDLILRARGCIFLLLGGHMLPDFSENLVHTVRKWSISVGSEYRVVKSKNDTWTARYYHHSDDNNCS</sequence>
<proteinExistence type="predicted"/>
<keyword evidence="2" id="KW-1185">Reference proteome</keyword>
<name>A0ACC0AK29_CATRO</name>
<gene>
    <name evidence="1" type="ORF">M9H77_20640</name>
</gene>
<reference evidence="2" key="1">
    <citation type="journal article" date="2023" name="Nat. Plants">
        <title>Single-cell RNA sequencing provides a high-resolution roadmap for understanding the multicellular compartmentation of specialized metabolism.</title>
        <authorList>
            <person name="Sun S."/>
            <person name="Shen X."/>
            <person name="Li Y."/>
            <person name="Li Y."/>
            <person name="Wang S."/>
            <person name="Li R."/>
            <person name="Zhang H."/>
            <person name="Shen G."/>
            <person name="Guo B."/>
            <person name="Wei J."/>
            <person name="Xu J."/>
            <person name="St-Pierre B."/>
            <person name="Chen S."/>
            <person name="Sun C."/>
        </authorList>
    </citation>
    <scope>NUCLEOTIDE SEQUENCE [LARGE SCALE GENOMIC DNA]</scope>
</reference>